<evidence type="ECO:0000256" key="5">
    <source>
        <dbReference type="ARBA" id="ARBA00023277"/>
    </source>
</evidence>
<dbReference type="PRINTS" id="PR00842">
    <property type="entry name" value="GLHYDLASE14B"/>
</dbReference>
<sequence>MALSITHQIGAFAGTPIPLETGNTNSAETTATVSAASGWKSPVSSLRCKVQKSDAVEFAPSPPVSPCGSPVLGATRAALSVACRAFATEVEAPPARGVEYSTGGAQDKKGEGVPVYVMMPLDSVTMNNAVNRRKAMNASLQALKSAGVEGIMMDVWWGLVEREAAGSYNWGGYAELLEMAKKHGLKVQAVMSFHQCGGNVGDSVTIPLPKWVVEEINKDPDLAYTDQWGRRNYEYLSLGCDTIPVLKGRTPVQCYADFMRAFRDNFNHLLGDTIVEIQVGMGPAGELRYPSYPEQNGIWRFPGIGAFQCYDKHMLSSLKAAAEAAGKPEWGSTGPTDAGEYNNWPEDTPFFRKEGGGWNSSYGEFFLGWYSQMLLDHGDRILMSAKSIFENSGVKISVKVAGIHWHYGTRSHAPELTAGYYNTRFRDGYLPIAQMLARHGAIFNFTCIEMRDHEQPQDALCAPEKLVKQVALATQKAQVPLAGENALPRYDDYAHEQILQASSLNFDGNSGESSEMCAFTYLRMNPQLFQADNWRRFVSFVKKMKEGKGANKCWEQVEREAEHFVHITEPLVQEAAVALMH</sequence>
<dbReference type="PROSITE" id="PS00506">
    <property type="entry name" value="BETA_AMYLASE_1"/>
    <property type="match status" value="1"/>
</dbReference>
<accession>A0AAW2C3I0</accession>
<dbReference type="AlphaFoldDB" id="A0AAW2C3I0"/>
<dbReference type="PROSITE" id="PS00679">
    <property type="entry name" value="BETA_AMYLASE_2"/>
    <property type="match status" value="1"/>
</dbReference>
<dbReference type="InterPro" id="IPR001554">
    <property type="entry name" value="Glyco_hydro_14"/>
</dbReference>
<dbReference type="InterPro" id="IPR017853">
    <property type="entry name" value="GH"/>
</dbReference>
<feature type="binding site" evidence="9">
    <location>
        <position position="404"/>
    </location>
    <ligand>
        <name>substrate</name>
    </ligand>
</feature>
<dbReference type="Proteomes" id="UP001459277">
    <property type="component" value="Unassembled WGS sequence"/>
</dbReference>
<dbReference type="Pfam" id="PF01373">
    <property type="entry name" value="Glyco_hydro_14"/>
    <property type="match status" value="1"/>
</dbReference>
<feature type="active site" description="Proton acceptor" evidence="8">
    <location>
        <position position="484"/>
    </location>
</feature>
<dbReference type="SUPFAM" id="SSF51445">
    <property type="entry name" value="(Trans)glycosidases"/>
    <property type="match status" value="1"/>
</dbReference>
<name>A0AAW2C3I0_9ROSI</name>
<proteinExistence type="inferred from homology"/>
<evidence type="ECO:0000256" key="9">
    <source>
        <dbReference type="PIRSR" id="PIRSR601554-2"/>
    </source>
</evidence>
<evidence type="ECO:0000313" key="11">
    <source>
        <dbReference type="EMBL" id="KAK9991630.1"/>
    </source>
</evidence>
<dbReference type="PANTHER" id="PTHR31352">
    <property type="entry name" value="BETA-AMYLASE 1, CHLOROPLASTIC"/>
    <property type="match status" value="1"/>
</dbReference>
<dbReference type="GO" id="GO:0016161">
    <property type="term" value="F:beta-amylase activity"/>
    <property type="evidence" value="ECO:0007669"/>
    <property type="project" value="UniProtKB-EC"/>
</dbReference>
<feature type="binding site" evidence="9">
    <location>
        <position position="399"/>
    </location>
    <ligand>
        <name>substrate</name>
    </ligand>
</feature>
<gene>
    <name evidence="11" type="ORF">SO802_026615</name>
</gene>
<evidence type="ECO:0000256" key="4">
    <source>
        <dbReference type="ARBA" id="ARBA00022801"/>
    </source>
</evidence>
<dbReference type="PRINTS" id="PR00750">
    <property type="entry name" value="BETAAMYLASE"/>
</dbReference>
<dbReference type="InterPro" id="IPR018238">
    <property type="entry name" value="Glyco_hydro_14_CS"/>
</dbReference>
<feature type="binding site" evidence="9">
    <location>
        <position position="202"/>
    </location>
    <ligand>
        <name>substrate</name>
    </ligand>
</feature>
<evidence type="ECO:0000256" key="2">
    <source>
        <dbReference type="ARBA" id="ARBA00005652"/>
    </source>
</evidence>
<evidence type="ECO:0000256" key="7">
    <source>
        <dbReference type="ARBA" id="ARBA00023326"/>
    </source>
</evidence>
<evidence type="ECO:0000313" key="12">
    <source>
        <dbReference type="Proteomes" id="UP001459277"/>
    </source>
</evidence>
<keyword evidence="12" id="KW-1185">Reference proteome</keyword>
<keyword evidence="5 10" id="KW-0119">Carbohydrate metabolism</keyword>
<evidence type="ECO:0000256" key="10">
    <source>
        <dbReference type="RuleBase" id="RU000509"/>
    </source>
</evidence>
<keyword evidence="7 10" id="KW-0624">Polysaccharide degradation</keyword>
<keyword evidence="4 10" id="KW-0378">Hydrolase</keyword>
<feature type="binding site" evidence="9">
    <location>
        <begin position="485"/>
        <end position="486"/>
    </location>
    <ligand>
        <name>substrate</name>
    </ligand>
</feature>
<organism evidence="11 12">
    <name type="scientific">Lithocarpus litseifolius</name>
    <dbReference type="NCBI Taxonomy" id="425828"/>
    <lineage>
        <taxon>Eukaryota</taxon>
        <taxon>Viridiplantae</taxon>
        <taxon>Streptophyta</taxon>
        <taxon>Embryophyta</taxon>
        <taxon>Tracheophyta</taxon>
        <taxon>Spermatophyta</taxon>
        <taxon>Magnoliopsida</taxon>
        <taxon>eudicotyledons</taxon>
        <taxon>Gunneridae</taxon>
        <taxon>Pentapetalae</taxon>
        <taxon>rosids</taxon>
        <taxon>fabids</taxon>
        <taxon>Fagales</taxon>
        <taxon>Fagaceae</taxon>
        <taxon>Lithocarpus</taxon>
    </lineage>
</organism>
<dbReference type="PANTHER" id="PTHR31352:SF31">
    <property type="entry name" value="BETA-AMYLASE 1, CHLOROPLASTIC"/>
    <property type="match status" value="1"/>
</dbReference>
<feature type="binding site" evidence="9">
    <location>
        <position position="194"/>
    </location>
    <ligand>
        <name>substrate</name>
    </ligand>
</feature>
<feature type="binding site" evidence="9">
    <location>
        <position position="446"/>
    </location>
    <ligand>
        <name>substrate</name>
    </ligand>
</feature>
<comment type="similarity">
    <text evidence="2 10">Belongs to the glycosyl hydrolase 14 family.</text>
</comment>
<feature type="binding site" evidence="9">
    <location>
        <position position="523"/>
    </location>
    <ligand>
        <name>substrate</name>
    </ligand>
</feature>
<comment type="catalytic activity">
    <reaction evidence="1 10">
        <text>Hydrolysis of (1-&gt;4)-alpha-D-glucosidic linkages in polysaccharides so as to remove successive maltose units from the non-reducing ends of the chains.</text>
        <dbReference type="EC" id="3.2.1.2"/>
    </reaction>
</comment>
<evidence type="ECO:0000256" key="8">
    <source>
        <dbReference type="PIRSR" id="PIRSR601554-1"/>
    </source>
</evidence>
<dbReference type="InterPro" id="IPR001371">
    <property type="entry name" value="Glyco_hydro_14B_pln"/>
</dbReference>
<keyword evidence="6 10" id="KW-0326">Glycosidase</keyword>
<dbReference type="EC" id="3.2.1.2" evidence="3 10"/>
<evidence type="ECO:0000256" key="3">
    <source>
        <dbReference type="ARBA" id="ARBA00012594"/>
    </source>
</evidence>
<reference evidence="11 12" key="1">
    <citation type="submission" date="2024-01" db="EMBL/GenBank/DDBJ databases">
        <title>A telomere-to-telomere, gap-free genome of sweet tea (Lithocarpus litseifolius).</title>
        <authorList>
            <person name="Zhou J."/>
        </authorList>
    </citation>
    <scope>NUCLEOTIDE SEQUENCE [LARGE SCALE GENOMIC DNA]</scope>
    <source>
        <strain evidence="11">Zhou-2022a</strain>
        <tissue evidence="11">Leaf</tissue>
    </source>
</reference>
<dbReference type="EMBL" id="JAZDWU010000009">
    <property type="protein sequence ID" value="KAK9991630.1"/>
    <property type="molecule type" value="Genomic_DNA"/>
</dbReference>
<dbReference type="GO" id="GO:0000272">
    <property type="term" value="P:polysaccharide catabolic process"/>
    <property type="evidence" value="ECO:0007669"/>
    <property type="project" value="UniProtKB-KW"/>
</dbReference>
<feature type="binding site" evidence="9">
    <location>
        <position position="154"/>
    </location>
    <ligand>
        <name>substrate</name>
    </ligand>
</feature>
<evidence type="ECO:0000256" key="1">
    <source>
        <dbReference type="ARBA" id="ARBA00000546"/>
    </source>
</evidence>
<comment type="caution">
    <text evidence="11">The sequence shown here is derived from an EMBL/GenBank/DDBJ whole genome shotgun (WGS) entry which is preliminary data.</text>
</comment>
<feature type="active site" description="Proton donor" evidence="8">
    <location>
        <position position="286"/>
    </location>
</feature>
<evidence type="ECO:0000256" key="6">
    <source>
        <dbReference type="ARBA" id="ARBA00023295"/>
    </source>
</evidence>
<dbReference type="Gene3D" id="3.20.20.80">
    <property type="entry name" value="Glycosidases"/>
    <property type="match status" value="1"/>
</dbReference>
<protein>
    <recommendedName>
        <fullName evidence="3 10">Beta-amylase</fullName>
        <ecNumber evidence="3 10">3.2.1.2</ecNumber>
    </recommendedName>
</protein>